<sequence>MKTSAVGTSRRPVSPGRKSKRESKRINGCKQQDSDSGFLLLEVVFPRAKRPFIQVDLLARLEGVDSEPS</sequence>
<accession>A0A848LJM8</accession>
<dbReference type="RefSeq" id="WP_169347207.1">
    <property type="nucleotide sequence ID" value="NZ_JABBJJ010000115.1"/>
</dbReference>
<proteinExistence type="predicted"/>
<keyword evidence="3" id="KW-1185">Reference proteome</keyword>
<dbReference type="AlphaFoldDB" id="A0A848LJM8"/>
<name>A0A848LJM8_9BACT</name>
<organism evidence="2 3">
    <name type="scientific">Pyxidicoccus fallax</name>
    <dbReference type="NCBI Taxonomy" id="394095"/>
    <lineage>
        <taxon>Bacteria</taxon>
        <taxon>Pseudomonadati</taxon>
        <taxon>Myxococcota</taxon>
        <taxon>Myxococcia</taxon>
        <taxon>Myxococcales</taxon>
        <taxon>Cystobacterineae</taxon>
        <taxon>Myxococcaceae</taxon>
        <taxon>Pyxidicoccus</taxon>
    </lineage>
</organism>
<evidence type="ECO:0000313" key="2">
    <source>
        <dbReference type="EMBL" id="NMO17929.1"/>
    </source>
</evidence>
<comment type="caution">
    <text evidence="2">The sequence shown here is derived from an EMBL/GenBank/DDBJ whole genome shotgun (WGS) entry which is preliminary data.</text>
</comment>
<protein>
    <submittedName>
        <fullName evidence="2">Uncharacterized protein</fullName>
    </submittedName>
</protein>
<evidence type="ECO:0000313" key="3">
    <source>
        <dbReference type="Proteomes" id="UP000518300"/>
    </source>
</evidence>
<gene>
    <name evidence="2" type="ORF">HG543_24165</name>
</gene>
<evidence type="ECO:0000256" key="1">
    <source>
        <dbReference type="SAM" id="MobiDB-lite"/>
    </source>
</evidence>
<dbReference type="EMBL" id="JABBJJ010000115">
    <property type="protein sequence ID" value="NMO17929.1"/>
    <property type="molecule type" value="Genomic_DNA"/>
</dbReference>
<feature type="region of interest" description="Disordered" evidence="1">
    <location>
        <begin position="1"/>
        <end position="31"/>
    </location>
</feature>
<dbReference type="Proteomes" id="UP000518300">
    <property type="component" value="Unassembled WGS sequence"/>
</dbReference>
<reference evidence="2 3" key="1">
    <citation type="submission" date="2020-04" db="EMBL/GenBank/DDBJ databases">
        <title>Draft genome of Pyxidicoccus fallax type strain.</title>
        <authorList>
            <person name="Whitworth D.E."/>
        </authorList>
    </citation>
    <scope>NUCLEOTIDE SEQUENCE [LARGE SCALE GENOMIC DNA]</scope>
    <source>
        <strain evidence="2 3">DSM 14698</strain>
    </source>
</reference>